<dbReference type="AlphaFoldDB" id="A0A8S2WUN4"/>
<feature type="region of interest" description="Disordered" evidence="1">
    <location>
        <begin position="34"/>
        <end position="68"/>
    </location>
</feature>
<sequence>LLNNSFINHFPSSPSLNRFGHSPSDVFNDHPPFPYHLSAPKKRRTKVTDTRLSPRITSKIPADDLTDD</sequence>
<gene>
    <name evidence="2" type="ORF">SMN809_LOCUS33270</name>
</gene>
<evidence type="ECO:0000256" key="1">
    <source>
        <dbReference type="SAM" id="MobiDB-lite"/>
    </source>
</evidence>
<comment type="caution">
    <text evidence="2">The sequence shown here is derived from an EMBL/GenBank/DDBJ whole genome shotgun (WGS) entry which is preliminary data.</text>
</comment>
<reference evidence="2" key="1">
    <citation type="submission" date="2021-02" db="EMBL/GenBank/DDBJ databases">
        <authorList>
            <person name="Nowell W R."/>
        </authorList>
    </citation>
    <scope>NUCLEOTIDE SEQUENCE</scope>
</reference>
<protein>
    <submittedName>
        <fullName evidence="2">Uncharacterized protein</fullName>
    </submittedName>
</protein>
<evidence type="ECO:0000313" key="2">
    <source>
        <dbReference type="EMBL" id="CAF4463931.1"/>
    </source>
</evidence>
<dbReference type="Proteomes" id="UP000676336">
    <property type="component" value="Unassembled WGS sequence"/>
</dbReference>
<organism evidence="2 3">
    <name type="scientific">Rotaria magnacalcarata</name>
    <dbReference type="NCBI Taxonomy" id="392030"/>
    <lineage>
        <taxon>Eukaryota</taxon>
        <taxon>Metazoa</taxon>
        <taxon>Spiralia</taxon>
        <taxon>Gnathifera</taxon>
        <taxon>Rotifera</taxon>
        <taxon>Eurotatoria</taxon>
        <taxon>Bdelloidea</taxon>
        <taxon>Philodinida</taxon>
        <taxon>Philodinidae</taxon>
        <taxon>Rotaria</taxon>
    </lineage>
</organism>
<proteinExistence type="predicted"/>
<dbReference type="EMBL" id="CAJOBI010072377">
    <property type="protein sequence ID" value="CAF4463931.1"/>
    <property type="molecule type" value="Genomic_DNA"/>
</dbReference>
<accession>A0A8S2WUN4</accession>
<feature type="non-terminal residue" evidence="2">
    <location>
        <position position="1"/>
    </location>
</feature>
<evidence type="ECO:0000313" key="3">
    <source>
        <dbReference type="Proteomes" id="UP000676336"/>
    </source>
</evidence>
<name>A0A8S2WUN4_9BILA</name>
<feature type="non-terminal residue" evidence="2">
    <location>
        <position position="68"/>
    </location>
</feature>